<name>A0ABM9QKL2_9POXV</name>
<sequence length="531" mass="62985">MDDAFDIITKPDIIYTPVLYDFINKYGLNNVLKNKKIITNYKFYILFISMQDYNIYNIIGKEYKLFILSFIKYIQDSNVKNFIAEVINLNNENMYKNFSEYPILYLWKYIYKIQPSNINDYNDITSIFSIEYVLNKDNEYKLYTYDYDSVVKLLIFAWYSKYDLGVYMLYKDSDDEIINEEILNFIDNDYSIYHYSSQSDKDYPLFNSSQDTIDSFRSLPYDIINIDIDPGYVWKSPDSMNKLTPRAIATDVYEKYFSLLYNSISHGIVTNNIISWTYLFGYGRVDPILLNKLFSITMKIPFQLSGIIADLYNYKSFKAIDNIKDNLNENNSYNYFQGQSNINIDDAFTGLSNNILNIIAEKKFEPKGYFINFDIDISKINFNNNFFNTLLHINPVSSTMDDIKNKIKNTYNRIYTKNCIDIYNTVNYINSNNNKFEAIIDYNYTVLSEINETNLNNFNLPILKKEILNILYNKYYFIPDCNNINLSKQYNDFIFKKSHLTNIYNCLINSDVENHVLELMHENTYLNMIFS</sequence>
<keyword evidence="2" id="KW-1185">Reference proteome</keyword>
<reference evidence="1" key="1">
    <citation type="journal article" date="2013" name="J. Virol.">
        <title>New Insights into the Evolution of Entomopoxvirinae from the Complete Genome Sequences of Four Entomopoxviruses Infecting Adoxophyes honmai, Choristoneura biennis, Choristoneura rosaceana, and Mythimna separata.</title>
        <authorList>
            <person name="Theze J."/>
            <person name="Takatsuka J."/>
            <person name="Li Z."/>
            <person name="Gallais J."/>
            <person name="Doucet D."/>
            <person name="Arif B."/>
            <person name="Nakai M."/>
            <person name="Herniou E.A."/>
        </authorList>
    </citation>
    <scope>NUCLEOTIDE SEQUENCE</scope>
</reference>
<protein>
    <submittedName>
        <fullName evidence="1">Virion protein (Cop-E6R)</fullName>
    </submittedName>
</protein>
<dbReference type="EMBL" id="HF679133">
    <property type="protein sequence ID" value="CCU56083.1"/>
    <property type="molecule type" value="Genomic_DNA"/>
</dbReference>
<proteinExistence type="predicted"/>
<dbReference type="RefSeq" id="YP_008004585.1">
    <property type="nucleotide sequence ID" value="NC_021249.1"/>
</dbReference>
<accession>A0ABM9QKL2</accession>
<evidence type="ECO:0000313" key="2">
    <source>
        <dbReference type="Proteomes" id="UP000792374"/>
    </source>
</evidence>
<organism evidence="1 2">
    <name type="scientific">Choristoneura rosaceana entomopoxvirus 'L'</name>
    <dbReference type="NCBI Taxonomy" id="1293539"/>
    <lineage>
        <taxon>Viruses</taxon>
        <taxon>Varidnaviria</taxon>
        <taxon>Bamfordvirae</taxon>
        <taxon>Nucleocytoviricota</taxon>
        <taxon>Pokkesviricetes</taxon>
        <taxon>Chitovirales</taxon>
        <taxon>Poxviridae</taxon>
        <taxon>Entomopoxvirinae</taxon>
        <taxon>Betaentomopoxvirus</taxon>
        <taxon>Betaentomopoxvirus crosaceana</taxon>
        <taxon>Choristoneura rosaceana entomopoxvirus</taxon>
    </lineage>
</organism>
<evidence type="ECO:0000313" key="1">
    <source>
        <dbReference type="EMBL" id="CCU56083.1"/>
    </source>
</evidence>
<gene>
    <name evidence="1" type="ORF">CHREV_181</name>
</gene>
<dbReference type="Proteomes" id="UP000792374">
    <property type="component" value="Genome"/>
</dbReference>
<dbReference type="GeneID" id="15613506"/>